<dbReference type="RefSeq" id="WP_142740829.1">
    <property type="nucleotide sequence ID" value="NZ_JAAGVX010000003.1"/>
</dbReference>
<comment type="caution">
    <text evidence="3">The sequence shown here is derived from an EMBL/GenBank/DDBJ whole genome shotgun (WGS) entry which is preliminary data.</text>
</comment>
<evidence type="ECO:0000259" key="2">
    <source>
        <dbReference type="Pfam" id="PF04717"/>
    </source>
</evidence>
<dbReference type="Pfam" id="PF04717">
    <property type="entry name" value="Phage_base_V"/>
    <property type="match status" value="1"/>
</dbReference>
<evidence type="ECO:0000256" key="1">
    <source>
        <dbReference type="SAM" id="MobiDB-lite"/>
    </source>
</evidence>
<evidence type="ECO:0000313" key="3">
    <source>
        <dbReference type="EMBL" id="NEM93433.1"/>
    </source>
</evidence>
<feature type="domain" description="Gp5/Type VI secretion system Vgr protein OB-fold" evidence="2">
    <location>
        <begin position="20"/>
        <end position="91"/>
    </location>
</feature>
<reference evidence="3" key="1">
    <citation type="submission" date="2020-02" db="EMBL/GenBank/DDBJ databases">
        <title>Genome Announcements.</title>
        <authorList>
            <person name="Abdulabbas H.T."/>
            <person name="Bunyan I.A."/>
            <person name="Abdul-Lateef L.A."/>
        </authorList>
    </citation>
    <scope>NUCLEOTIDE SEQUENCE</scope>
    <source>
        <strain evidence="3">NAG1</strain>
    </source>
</reference>
<dbReference type="NCBIfam" id="TIGR01644">
    <property type="entry name" value="phage_P2_V"/>
    <property type="match status" value="1"/>
</dbReference>
<accession>A0A6B3LC16</accession>
<protein>
    <submittedName>
        <fullName evidence="3">Phage baseplate assembly protein V</fullName>
    </submittedName>
</protein>
<feature type="compositionally biased region" description="Basic and acidic residues" evidence="1">
    <location>
        <begin position="196"/>
        <end position="208"/>
    </location>
</feature>
<dbReference type="InterPro" id="IPR006531">
    <property type="entry name" value="Gp5/Vgr_OB"/>
</dbReference>
<name>A0A6B3LC16_VIBCL</name>
<dbReference type="InterPro" id="IPR013046">
    <property type="entry name" value="GpV/Gp45"/>
</dbReference>
<proteinExistence type="predicted"/>
<dbReference type="InterPro" id="IPR037026">
    <property type="entry name" value="Vgr_OB-fold_dom_sf"/>
</dbReference>
<feature type="region of interest" description="Disordered" evidence="1">
    <location>
        <begin position="196"/>
        <end position="215"/>
    </location>
</feature>
<sequence length="215" mass="24146">MSDIDYIVRDLQQRMANMIRRGRVHSVDFSLEPPRVRVEYEPNVQSDWLPFISGRASQEKTEWEPLAIGEQVIIFSEGGSLSCGIVVPALHDSKNSVPSRSPDEHVTRYQDGTTMIYNRASHNLTITIGSGGNAELTCKTFRINADIEHVGNQTTSGNLEVKQDVKVQQNLTVTQAIKGQSVSDEKRTMSEDREIFNTHDHNHGDPKTSKPNQQM</sequence>
<dbReference type="EMBL" id="JAAGVX010000003">
    <property type="protein sequence ID" value="NEM93433.1"/>
    <property type="molecule type" value="Genomic_DNA"/>
</dbReference>
<dbReference type="Gene3D" id="2.40.50.230">
    <property type="entry name" value="Gp5 N-terminal domain"/>
    <property type="match status" value="1"/>
</dbReference>
<dbReference type="Gene3D" id="6.20.150.10">
    <property type="match status" value="1"/>
</dbReference>
<organism evidence="3">
    <name type="scientific">Vibrio cholerae</name>
    <dbReference type="NCBI Taxonomy" id="666"/>
    <lineage>
        <taxon>Bacteria</taxon>
        <taxon>Pseudomonadati</taxon>
        <taxon>Pseudomonadota</taxon>
        <taxon>Gammaproteobacteria</taxon>
        <taxon>Vibrionales</taxon>
        <taxon>Vibrionaceae</taxon>
        <taxon>Vibrio</taxon>
    </lineage>
</organism>
<dbReference type="AlphaFoldDB" id="A0A6B3LC16"/>
<gene>
    <name evidence="3" type="ORF">G3T61_04425</name>
</gene>